<evidence type="ECO:0000256" key="7">
    <source>
        <dbReference type="RuleBase" id="RU000477"/>
    </source>
</evidence>
<feature type="transmembrane region" description="Helical" evidence="8">
    <location>
        <begin position="213"/>
        <end position="232"/>
    </location>
</feature>
<comment type="subcellular location">
    <subcellularLocation>
        <location evidence="1">Membrane</location>
        <topology evidence="1">Multi-pass membrane protein</topology>
    </subcellularLocation>
</comment>
<evidence type="ECO:0000256" key="1">
    <source>
        <dbReference type="ARBA" id="ARBA00004141"/>
    </source>
</evidence>
<dbReference type="NCBIfam" id="TIGR00861">
    <property type="entry name" value="MIP"/>
    <property type="match status" value="1"/>
</dbReference>
<keyword evidence="6 8" id="KW-0472">Membrane</keyword>
<dbReference type="PANTHER" id="PTHR43829:SF9">
    <property type="entry name" value="AQUAPORIN-9"/>
    <property type="match status" value="1"/>
</dbReference>
<dbReference type="Gene3D" id="1.20.1080.10">
    <property type="entry name" value="Glycerol uptake facilitator protein"/>
    <property type="match status" value="1"/>
</dbReference>
<comment type="caution">
    <text evidence="9">The sequence shown here is derived from an EMBL/GenBank/DDBJ whole genome shotgun (WGS) entry which is preliminary data.</text>
</comment>
<evidence type="ECO:0000256" key="5">
    <source>
        <dbReference type="ARBA" id="ARBA00022989"/>
    </source>
</evidence>
<dbReference type="PANTHER" id="PTHR43829">
    <property type="entry name" value="AQUAPORIN OR AQUAGLYCEROPORIN RELATED"/>
    <property type="match status" value="1"/>
</dbReference>
<feature type="transmembrane region" description="Helical" evidence="8">
    <location>
        <begin position="36"/>
        <end position="55"/>
    </location>
</feature>
<dbReference type="PROSITE" id="PS00221">
    <property type="entry name" value="MIP"/>
    <property type="match status" value="1"/>
</dbReference>
<reference evidence="9 10" key="1">
    <citation type="submission" date="2020-01" db="EMBL/GenBank/DDBJ databases">
        <title>Draft genome sequence of Cand. Neptunochlamydia vexilliferae K9.</title>
        <authorList>
            <person name="Schulz F."/>
            <person name="Koestlbacher S."/>
            <person name="Wascher F."/>
            <person name="Pizzetti I."/>
            <person name="Horn M."/>
        </authorList>
    </citation>
    <scope>NUCLEOTIDE SEQUENCE [LARGE SCALE GENOMIC DNA]</scope>
    <source>
        <strain evidence="9 10">K9</strain>
    </source>
</reference>
<evidence type="ECO:0000256" key="6">
    <source>
        <dbReference type="ARBA" id="ARBA00023136"/>
    </source>
</evidence>
<comment type="similarity">
    <text evidence="2 7">Belongs to the MIP/aquaporin (TC 1.A.8) family.</text>
</comment>
<keyword evidence="4 7" id="KW-0812">Transmembrane</keyword>
<feature type="transmembrane region" description="Helical" evidence="8">
    <location>
        <begin position="85"/>
        <end position="106"/>
    </location>
</feature>
<feature type="transmembrane region" description="Helical" evidence="8">
    <location>
        <begin position="134"/>
        <end position="154"/>
    </location>
</feature>
<dbReference type="EMBL" id="JAAEJV010000001">
    <property type="protein sequence ID" value="MBF5058608.1"/>
    <property type="molecule type" value="Genomic_DNA"/>
</dbReference>
<organism evidence="9 10">
    <name type="scientific">Candidatus Neptunichlamydia vexilliferae</name>
    <dbReference type="NCBI Taxonomy" id="1651774"/>
    <lineage>
        <taxon>Bacteria</taxon>
        <taxon>Pseudomonadati</taxon>
        <taxon>Chlamydiota</taxon>
        <taxon>Chlamydiia</taxon>
        <taxon>Parachlamydiales</taxon>
        <taxon>Simkaniaceae</taxon>
        <taxon>Candidatus Neptunichlamydia</taxon>
    </lineage>
</organism>
<name>A0ABS0AWU6_9BACT</name>
<dbReference type="InterPro" id="IPR000425">
    <property type="entry name" value="MIP"/>
</dbReference>
<keyword evidence="5 8" id="KW-1133">Transmembrane helix</keyword>
<dbReference type="RefSeq" id="WP_194846877.1">
    <property type="nucleotide sequence ID" value="NZ_JAAEJV010000001.1"/>
</dbReference>
<gene>
    <name evidence="9" type="ORF">NEPTK9_000105</name>
</gene>
<evidence type="ECO:0000313" key="9">
    <source>
        <dbReference type="EMBL" id="MBF5058608.1"/>
    </source>
</evidence>
<evidence type="ECO:0000313" key="10">
    <source>
        <dbReference type="Proteomes" id="UP001194714"/>
    </source>
</evidence>
<keyword evidence="10" id="KW-1185">Reference proteome</keyword>
<accession>A0ABS0AWU6</accession>
<protein>
    <submittedName>
        <fullName evidence="9">Glycerol uptake facilitator protein</fullName>
    </submittedName>
</protein>
<sequence>MSIFWGELLGTLLLILLGDGAVANVLLKKSKGEQSGWIVITAGWGFAVAMGVYAVGWATGGHINPAVTFGFAIVGKTPWNQVPTYIAGQMVGAILGAILVWASYFLHFEKSDNKTHKLLIFCTQPAIRAKRWNFVTEVIATAVLLIGVLGIFNIHNEIASGVGPFAVGLLVFSIGLSLGGPTGYAINPARDLGPRLVHSLFPIQGKGSSDWDYAWVPIIGPLLGAALGALIYQNILSL</sequence>
<dbReference type="PRINTS" id="PR00783">
    <property type="entry name" value="MINTRINSICP"/>
</dbReference>
<keyword evidence="3 7" id="KW-0813">Transport</keyword>
<dbReference type="Proteomes" id="UP001194714">
    <property type="component" value="Unassembled WGS sequence"/>
</dbReference>
<dbReference type="InterPro" id="IPR023271">
    <property type="entry name" value="Aquaporin-like"/>
</dbReference>
<feature type="transmembrane region" description="Helical" evidence="8">
    <location>
        <begin position="166"/>
        <end position="186"/>
    </location>
</feature>
<dbReference type="SUPFAM" id="SSF81338">
    <property type="entry name" value="Aquaporin-like"/>
    <property type="match status" value="1"/>
</dbReference>
<proteinExistence type="inferred from homology"/>
<evidence type="ECO:0000256" key="8">
    <source>
        <dbReference type="SAM" id="Phobius"/>
    </source>
</evidence>
<evidence type="ECO:0000256" key="2">
    <source>
        <dbReference type="ARBA" id="ARBA00006175"/>
    </source>
</evidence>
<dbReference type="InterPro" id="IPR022357">
    <property type="entry name" value="MIP_CS"/>
</dbReference>
<dbReference type="InterPro" id="IPR050363">
    <property type="entry name" value="MIP/Aquaporin"/>
</dbReference>
<evidence type="ECO:0000256" key="3">
    <source>
        <dbReference type="ARBA" id="ARBA00022448"/>
    </source>
</evidence>
<evidence type="ECO:0000256" key="4">
    <source>
        <dbReference type="ARBA" id="ARBA00022692"/>
    </source>
</evidence>
<dbReference type="Pfam" id="PF00230">
    <property type="entry name" value="MIP"/>
    <property type="match status" value="1"/>
</dbReference>